<evidence type="ECO:0000259" key="1">
    <source>
        <dbReference type="Pfam" id="PF13271"/>
    </source>
</evidence>
<evidence type="ECO:0000313" key="2">
    <source>
        <dbReference type="EMBL" id="ELA09050.1"/>
    </source>
</evidence>
<proteinExistence type="predicted"/>
<protein>
    <recommendedName>
        <fullName evidence="1">DUF4062 domain-containing protein</fullName>
    </recommendedName>
</protein>
<dbReference type="InterPro" id="IPR025139">
    <property type="entry name" value="DUF4062"/>
</dbReference>
<reference evidence="2 3" key="1">
    <citation type="journal article" date="2013" name="Genome Announc.">
        <title>Genome Sequence of Moraxella macacae 0408225, a Novel Bacterial Species Isolated from a Cynomolgus Macaque with Epistaxis.</title>
        <authorList>
            <person name="Ladner J.T."/>
            <person name="Whitehouse C.A."/>
            <person name="Koroleva G.I."/>
            <person name="Palacios G.F."/>
        </authorList>
    </citation>
    <scope>NUCLEOTIDE SEQUENCE [LARGE SCALE GENOMIC DNA]</scope>
    <source>
        <strain evidence="2 3">0408225</strain>
    </source>
</reference>
<organism evidence="2 3">
    <name type="scientific">Moraxella macacae 0408225</name>
    <dbReference type="NCBI Taxonomy" id="1230338"/>
    <lineage>
        <taxon>Bacteria</taxon>
        <taxon>Pseudomonadati</taxon>
        <taxon>Pseudomonadota</taxon>
        <taxon>Gammaproteobacteria</taxon>
        <taxon>Moraxellales</taxon>
        <taxon>Moraxellaceae</taxon>
        <taxon>Moraxella</taxon>
    </lineage>
</organism>
<gene>
    <name evidence="2" type="ORF">MOMA_01535</name>
</gene>
<dbReference type="Pfam" id="PF13271">
    <property type="entry name" value="DUF4062"/>
    <property type="match status" value="1"/>
</dbReference>
<accession>L2F843</accession>
<comment type="caution">
    <text evidence="2">The sequence shown here is derived from an EMBL/GenBank/DDBJ whole genome shotgun (WGS) entry which is preliminary data.</text>
</comment>
<dbReference type="AlphaFoldDB" id="L2F843"/>
<evidence type="ECO:0000313" key="3">
    <source>
        <dbReference type="Proteomes" id="UP000023795"/>
    </source>
</evidence>
<feature type="domain" description="DUF4062" evidence="1">
    <location>
        <begin position="39"/>
        <end position="86"/>
    </location>
</feature>
<sequence>MPIKQRYHVHVCLVRNEHPEFENALQLALSEHYFLTWDLIAHPIQFMDYSKQQIDRCDYLIFALGNGYGHLSPSGVSNLHLSYIYARTKNKPMLALIKAQTPAFEYSRQRLDLAALIEKELGSHAIYFQRSQEAMSACKQLLQTLSDQYPTAGWVRTKSMNSPIRQATLLRPKTLTNSAVSAKQSQDKIVIKRDDVVLVNYSAHAYQGGNLQDLVAAHTFTWGEVLDLLTVLPQPFSNDMMLKQLNDSLRGLALTEATKTLPNVHAVSRCQINAVDFQWLKKQLVASGWLILAKEEHSIRELWRVKPH</sequence>
<dbReference type="PATRIC" id="fig|1230338.3.peg.339"/>
<dbReference type="STRING" id="1230338.MOMA_01535"/>
<keyword evidence="3" id="KW-1185">Reference proteome</keyword>
<dbReference type="EMBL" id="ANIN01000001">
    <property type="protein sequence ID" value="ELA09050.1"/>
    <property type="molecule type" value="Genomic_DNA"/>
</dbReference>
<dbReference type="eggNOG" id="ENOG5032RPE">
    <property type="taxonomic scope" value="Bacteria"/>
</dbReference>
<dbReference type="Proteomes" id="UP000023795">
    <property type="component" value="Unassembled WGS sequence"/>
</dbReference>
<name>L2F843_9GAMM</name>
<dbReference type="RefSeq" id="WP_009501453.1">
    <property type="nucleotide sequence ID" value="NZ_ANIN01000001.1"/>
</dbReference>